<keyword evidence="3" id="KW-1185">Reference proteome</keyword>
<dbReference type="GeneID" id="37201031"/>
<dbReference type="Proteomes" id="UP000248961">
    <property type="component" value="Unassembled WGS sequence"/>
</dbReference>
<evidence type="ECO:0000313" key="3">
    <source>
        <dbReference type="Proteomes" id="UP000248961"/>
    </source>
</evidence>
<evidence type="ECO:0000256" key="1">
    <source>
        <dbReference type="SAM" id="MobiDB-lite"/>
    </source>
</evidence>
<reference evidence="2 3" key="1">
    <citation type="submission" date="2018-02" db="EMBL/GenBank/DDBJ databases">
        <title>The genomes of Aspergillus section Nigri reveals drivers in fungal speciation.</title>
        <authorList>
            <consortium name="DOE Joint Genome Institute"/>
            <person name="Vesth T.C."/>
            <person name="Nybo J."/>
            <person name="Theobald S."/>
            <person name="Brandl J."/>
            <person name="Frisvad J.C."/>
            <person name="Nielsen K.F."/>
            <person name="Lyhne E.K."/>
            <person name="Kogle M.E."/>
            <person name="Kuo A."/>
            <person name="Riley R."/>
            <person name="Clum A."/>
            <person name="Nolan M."/>
            <person name="Lipzen A."/>
            <person name="Salamov A."/>
            <person name="Henrissat B."/>
            <person name="Wiebenga A."/>
            <person name="De vries R.P."/>
            <person name="Grigoriev I.V."/>
            <person name="Mortensen U.H."/>
            <person name="Andersen M.R."/>
            <person name="Baker S.E."/>
        </authorList>
    </citation>
    <scope>NUCLEOTIDE SEQUENCE [LARGE SCALE GENOMIC DNA]</scope>
    <source>
        <strain evidence="2 3">CBS 101889</strain>
    </source>
</reference>
<dbReference type="OrthoDB" id="4426348at2759"/>
<proteinExistence type="predicted"/>
<dbReference type="EMBL" id="KZ824272">
    <property type="protein sequence ID" value="RAL15140.1"/>
    <property type="molecule type" value="Genomic_DNA"/>
</dbReference>
<dbReference type="VEuPathDB" id="FungiDB:BO97DRAFT_421932"/>
<accession>A0A395I4X7</accession>
<gene>
    <name evidence="2" type="ORF">BO97DRAFT_421932</name>
</gene>
<name>A0A395I4X7_ASPHC</name>
<dbReference type="RefSeq" id="XP_025554294.1">
    <property type="nucleotide sequence ID" value="XM_025696742.1"/>
</dbReference>
<protein>
    <submittedName>
        <fullName evidence="2">Uncharacterized protein</fullName>
    </submittedName>
</protein>
<dbReference type="AlphaFoldDB" id="A0A395I4X7"/>
<feature type="compositionally biased region" description="Low complexity" evidence="1">
    <location>
        <begin position="8"/>
        <end position="21"/>
    </location>
</feature>
<sequence length="245" mass="29312">MDDSPLRSKSLSPPTQLSSPQRDLVRQVLPDIEELRDYNNINRWLDDVQSALMQWDLLEYIDPTAPRPDHDDEDYEQWKQQAKLIFCWLYLHTSPTICEDPIFIRRRPRFPEDLIETVKDIVSRVDLEVSNYLWWSTFQMEPFNYRSFDEFFASYRDSAESAILVGAITPYQAFFILHQHLMNLEEVFEPPYSEYSDTIHSFGMADECPKNMTEETFRMFCEHVEELTRSADHTWQYMGKKRRLV</sequence>
<evidence type="ECO:0000313" key="2">
    <source>
        <dbReference type="EMBL" id="RAL15140.1"/>
    </source>
</evidence>
<organism evidence="2 3">
    <name type="scientific">Aspergillus homomorphus (strain CBS 101889)</name>
    <dbReference type="NCBI Taxonomy" id="1450537"/>
    <lineage>
        <taxon>Eukaryota</taxon>
        <taxon>Fungi</taxon>
        <taxon>Dikarya</taxon>
        <taxon>Ascomycota</taxon>
        <taxon>Pezizomycotina</taxon>
        <taxon>Eurotiomycetes</taxon>
        <taxon>Eurotiomycetidae</taxon>
        <taxon>Eurotiales</taxon>
        <taxon>Aspergillaceae</taxon>
        <taxon>Aspergillus</taxon>
        <taxon>Aspergillus subgen. Circumdati</taxon>
    </lineage>
</organism>
<feature type="region of interest" description="Disordered" evidence="1">
    <location>
        <begin position="1"/>
        <end position="22"/>
    </location>
</feature>